<keyword evidence="2" id="KW-0479">Metal-binding</keyword>
<dbReference type="GO" id="GO:0046872">
    <property type="term" value="F:metal ion binding"/>
    <property type="evidence" value="ECO:0007669"/>
    <property type="project" value="UniProtKB-KW"/>
</dbReference>
<evidence type="ECO:0000256" key="2">
    <source>
        <dbReference type="ARBA" id="ARBA00022723"/>
    </source>
</evidence>
<dbReference type="KEGG" id="paun:MJA45_27080"/>
<evidence type="ECO:0000259" key="5">
    <source>
        <dbReference type="PROSITE" id="PS51918"/>
    </source>
</evidence>
<organism evidence="6 7">
    <name type="scientific">Paenibacillus aurantius</name>
    <dbReference type="NCBI Taxonomy" id="2918900"/>
    <lineage>
        <taxon>Bacteria</taxon>
        <taxon>Bacillati</taxon>
        <taxon>Bacillota</taxon>
        <taxon>Bacilli</taxon>
        <taxon>Bacillales</taxon>
        <taxon>Paenibacillaceae</taxon>
        <taxon>Paenibacillus</taxon>
    </lineage>
</organism>
<dbReference type="PANTHER" id="PTHR43306">
    <property type="entry name" value="7,8-DIHYDRO-6-HYDROXYMETHYLPTERIN DIMETHYLTRANSFERASE"/>
    <property type="match status" value="1"/>
</dbReference>
<dbReference type="SUPFAM" id="SSF102114">
    <property type="entry name" value="Radical SAM enzymes"/>
    <property type="match status" value="1"/>
</dbReference>
<evidence type="ECO:0000313" key="6">
    <source>
        <dbReference type="EMBL" id="WNQ11221.1"/>
    </source>
</evidence>
<keyword evidence="1" id="KW-0949">S-adenosyl-L-methionine</keyword>
<dbReference type="InterPro" id="IPR013785">
    <property type="entry name" value="Aldolase_TIM"/>
</dbReference>
<dbReference type="SFLD" id="SFLDG01067">
    <property type="entry name" value="SPASM/twitch_domain_containing"/>
    <property type="match status" value="1"/>
</dbReference>
<accession>A0AA96LFT9</accession>
<dbReference type="InterPro" id="IPR056488">
    <property type="entry name" value="Zn_ribbon_HMPTM"/>
</dbReference>
<reference evidence="6 7" key="1">
    <citation type="submission" date="2022-02" db="EMBL/GenBank/DDBJ databases">
        <title>Paenibacillus sp. MBLB1776 Whole Genome Shotgun Sequencing.</title>
        <authorList>
            <person name="Hwang C.Y."/>
            <person name="Cho E.-S."/>
            <person name="Seo M.-J."/>
        </authorList>
    </citation>
    <scope>NUCLEOTIDE SEQUENCE [LARGE SCALE GENOMIC DNA]</scope>
    <source>
        <strain evidence="6 7">MBLB1776</strain>
    </source>
</reference>
<evidence type="ECO:0000313" key="7">
    <source>
        <dbReference type="Proteomes" id="UP001305702"/>
    </source>
</evidence>
<keyword evidence="3" id="KW-0408">Iron</keyword>
<dbReference type="Gene3D" id="3.20.20.70">
    <property type="entry name" value="Aldolase class I"/>
    <property type="match status" value="1"/>
</dbReference>
<dbReference type="GO" id="GO:0051536">
    <property type="term" value="F:iron-sulfur cluster binding"/>
    <property type="evidence" value="ECO:0007669"/>
    <property type="project" value="UniProtKB-KW"/>
</dbReference>
<feature type="domain" description="Radical SAM core" evidence="5">
    <location>
        <begin position="93"/>
        <end position="307"/>
    </location>
</feature>
<dbReference type="EMBL" id="CP130318">
    <property type="protein sequence ID" value="WNQ11221.1"/>
    <property type="molecule type" value="Genomic_DNA"/>
</dbReference>
<dbReference type="GO" id="GO:0003824">
    <property type="term" value="F:catalytic activity"/>
    <property type="evidence" value="ECO:0007669"/>
    <property type="project" value="InterPro"/>
</dbReference>
<dbReference type="InterPro" id="IPR007197">
    <property type="entry name" value="rSAM"/>
</dbReference>
<evidence type="ECO:0000256" key="1">
    <source>
        <dbReference type="ARBA" id="ARBA00022691"/>
    </source>
</evidence>
<dbReference type="PROSITE" id="PS51918">
    <property type="entry name" value="RADICAL_SAM"/>
    <property type="match status" value="1"/>
</dbReference>
<dbReference type="InterPro" id="IPR034474">
    <property type="entry name" value="Methyltransferase_Class_D"/>
</dbReference>
<dbReference type="RefSeq" id="WP_315604997.1">
    <property type="nucleotide sequence ID" value="NZ_CP130318.1"/>
</dbReference>
<dbReference type="Pfam" id="PF23545">
    <property type="entry name" value="Zn_ribbon_HMPTM"/>
    <property type="match status" value="1"/>
</dbReference>
<sequence length="473" mass="53856">MPKNRPYLFYELTNSICSQCLRKAEAKVIFENDRVYLQKYCMVHGPEKVLISTDIDYYKRCREFIKPAEMPQVWNTPIRYGCPYDCGLCPDHEQHSCLTLIEVTERCNLQCPICYAESSPERETFRTLEQIEAMLDAVVRNEGEPDVVQISGGEPTIHPQFWEILDLAKTKPIKHLMVNTNGIRIAQDREFARRLAEYLPGFELYLQFDSFEAEALKELRGADLRSIRMKALEHLNEFNVSTTLVVTLKKGLNDSEVGKIIQFGLEQRCVRGVTFQPIQAAGRLEDFDPAVDRLTLSEVRQMIIDQSGVFRAEDMIPVPCHPDSLAMGYALKLGGEAVPLTGLIDPDVLLEGGRNTIVFEQDASLRSKIFELFSTNHSPASQALSLKSLLCCLPLVSVPEHVGYDNVFRVLIMQFLDPYNFDVRSVKKSCVHIAHPDGRIIPFDTYNLFYRGDQEAKLQKLRDEIVPAGGRRE</sequence>
<dbReference type="CDD" id="cd01335">
    <property type="entry name" value="Radical_SAM"/>
    <property type="match status" value="1"/>
</dbReference>
<dbReference type="SFLD" id="SFLDG01100">
    <property type="entry name" value="methyltransferase_(Class_D)"/>
    <property type="match status" value="1"/>
</dbReference>
<dbReference type="Proteomes" id="UP001305702">
    <property type="component" value="Chromosome"/>
</dbReference>
<evidence type="ECO:0000256" key="4">
    <source>
        <dbReference type="ARBA" id="ARBA00023014"/>
    </source>
</evidence>
<dbReference type="InterPro" id="IPR058240">
    <property type="entry name" value="rSAM_sf"/>
</dbReference>
<proteinExistence type="predicted"/>
<dbReference type="Pfam" id="PF04055">
    <property type="entry name" value="Radical_SAM"/>
    <property type="match status" value="1"/>
</dbReference>
<dbReference type="PANTHER" id="PTHR43306:SF1">
    <property type="entry name" value="7,8-DIHYDRO-6-HYDROXYMETHYLPTERIN DIMETHYLTRANSFERASE"/>
    <property type="match status" value="1"/>
</dbReference>
<gene>
    <name evidence="6" type="ORF">MJA45_27080</name>
</gene>
<keyword evidence="7" id="KW-1185">Reference proteome</keyword>
<keyword evidence="4" id="KW-0411">Iron-sulfur</keyword>
<name>A0AA96LFT9_9BACL</name>
<dbReference type="SFLD" id="SFLDS00029">
    <property type="entry name" value="Radical_SAM"/>
    <property type="match status" value="1"/>
</dbReference>
<dbReference type="AlphaFoldDB" id="A0AA96LFT9"/>
<protein>
    <submittedName>
        <fullName evidence="6">Radical SAM protein</fullName>
    </submittedName>
</protein>
<evidence type="ECO:0000256" key="3">
    <source>
        <dbReference type="ARBA" id="ARBA00023004"/>
    </source>
</evidence>